<dbReference type="OrthoDB" id="426001at2759"/>
<dbReference type="InterPro" id="IPR016130">
    <property type="entry name" value="Tyr_Pase_AS"/>
</dbReference>
<reference evidence="9" key="1">
    <citation type="journal article" date="2011" name="Nat. Commun.">
        <title>Effector diversification within compartments of the Leptosphaeria maculans genome affected by Repeat-Induced Point mutations.</title>
        <authorList>
            <person name="Rouxel T."/>
            <person name="Grandaubert J."/>
            <person name="Hane J.K."/>
            <person name="Hoede C."/>
            <person name="van de Wouw A.P."/>
            <person name="Couloux A."/>
            <person name="Dominguez V."/>
            <person name="Anthouard V."/>
            <person name="Bally P."/>
            <person name="Bourras S."/>
            <person name="Cozijnsen A.J."/>
            <person name="Ciuffetti L.M."/>
            <person name="Degrave A."/>
            <person name="Dilmaghani A."/>
            <person name="Duret L."/>
            <person name="Fudal I."/>
            <person name="Goodwin S.B."/>
            <person name="Gout L."/>
            <person name="Glaser N."/>
            <person name="Linglin J."/>
            <person name="Kema G.H.J."/>
            <person name="Lapalu N."/>
            <person name="Lawrence C.B."/>
            <person name="May K."/>
            <person name="Meyer M."/>
            <person name="Ollivier B."/>
            <person name="Poulain J."/>
            <person name="Schoch C.L."/>
            <person name="Simon A."/>
            <person name="Spatafora J.W."/>
            <person name="Stachowiak A."/>
            <person name="Turgeon B.G."/>
            <person name="Tyler B.M."/>
            <person name="Vincent D."/>
            <person name="Weissenbach J."/>
            <person name="Amselem J."/>
            <person name="Quesneville H."/>
            <person name="Oliver R.P."/>
            <person name="Wincker P."/>
            <person name="Balesdent M.-H."/>
            <person name="Howlett B.J."/>
        </authorList>
    </citation>
    <scope>NUCLEOTIDE SEQUENCE [LARGE SCALE GENOMIC DNA]</scope>
    <source>
        <strain evidence="9">JN3 / isolate v23.1.3 / race Av1-4-5-6-7-8</strain>
    </source>
</reference>
<dbReference type="InterPro" id="IPR000340">
    <property type="entry name" value="Dual-sp_phosphatase_cat-dom"/>
</dbReference>
<dbReference type="VEuPathDB" id="FungiDB:LEMA_P018160.1"/>
<name>E5AAJ5_LEPMJ</name>
<accession>E5AAJ5</accession>
<feature type="compositionally biased region" description="Polar residues" evidence="5">
    <location>
        <begin position="1068"/>
        <end position="1078"/>
    </location>
</feature>
<feature type="compositionally biased region" description="Polar residues" evidence="5">
    <location>
        <begin position="743"/>
        <end position="754"/>
    </location>
</feature>
<dbReference type="GeneID" id="13292160"/>
<feature type="region of interest" description="Disordered" evidence="5">
    <location>
        <begin position="821"/>
        <end position="841"/>
    </location>
</feature>
<dbReference type="STRING" id="985895.E5AAJ5"/>
<feature type="region of interest" description="Disordered" evidence="5">
    <location>
        <begin position="1499"/>
        <end position="1535"/>
    </location>
</feature>
<dbReference type="PANTHER" id="PTHR10159">
    <property type="entry name" value="DUAL SPECIFICITY PROTEIN PHOSPHATASE"/>
    <property type="match status" value="1"/>
</dbReference>
<dbReference type="Gene3D" id="3.90.190.10">
    <property type="entry name" value="Protein tyrosine phosphatase superfamily"/>
    <property type="match status" value="1"/>
</dbReference>
<feature type="region of interest" description="Disordered" evidence="5">
    <location>
        <begin position="1055"/>
        <end position="1105"/>
    </location>
</feature>
<dbReference type="CDD" id="cd14521">
    <property type="entry name" value="DSP_fungal_SDP1-like"/>
    <property type="match status" value="1"/>
</dbReference>
<dbReference type="HOGENOM" id="CLU_003243_0_0_1"/>
<dbReference type="Pfam" id="PF00782">
    <property type="entry name" value="DSPc"/>
    <property type="match status" value="1"/>
</dbReference>
<dbReference type="InterPro" id="IPR000387">
    <property type="entry name" value="Tyr_Pase_dom"/>
</dbReference>
<feature type="compositionally biased region" description="Pro residues" evidence="5">
    <location>
        <begin position="726"/>
        <end position="737"/>
    </location>
</feature>
<feature type="compositionally biased region" description="Low complexity" evidence="5">
    <location>
        <begin position="1509"/>
        <end position="1520"/>
    </location>
</feature>
<feature type="region of interest" description="Disordered" evidence="5">
    <location>
        <begin position="1582"/>
        <end position="1634"/>
    </location>
</feature>
<gene>
    <name evidence="8" type="ORF">LEMA_P018160.1</name>
</gene>
<dbReference type="EMBL" id="FP929138">
    <property type="protein sequence ID" value="CBY00686.1"/>
    <property type="molecule type" value="Genomic_DNA"/>
</dbReference>
<evidence type="ECO:0000256" key="1">
    <source>
        <dbReference type="ARBA" id="ARBA00008601"/>
    </source>
</evidence>
<feature type="compositionally biased region" description="Low complexity" evidence="5">
    <location>
        <begin position="1185"/>
        <end position="1196"/>
    </location>
</feature>
<evidence type="ECO:0000259" key="7">
    <source>
        <dbReference type="PROSITE" id="PS50056"/>
    </source>
</evidence>
<dbReference type="GO" id="GO:0005829">
    <property type="term" value="C:cytosol"/>
    <property type="evidence" value="ECO:0007669"/>
    <property type="project" value="TreeGrafter"/>
</dbReference>
<feature type="region of interest" description="Disordered" evidence="5">
    <location>
        <begin position="495"/>
        <end position="759"/>
    </location>
</feature>
<feature type="region of interest" description="Disordered" evidence="5">
    <location>
        <begin position="1140"/>
        <end position="1220"/>
    </location>
</feature>
<feature type="compositionally biased region" description="Polar residues" evidence="5">
    <location>
        <begin position="698"/>
        <end position="709"/>
    </location>
</feature>
<feature type="compositionally biased region" description="Low complexity" evidence="5">
    <location>
        <begin position="1147"/>
        <end position="1157"/>
    </location>
</feature>
<feature type="compositionally biased region" description="Polar residues" evidence="5">
    <location>
        <begin position="1587"/>
        <end position="1597"/>
    </location>
</feature>
<feature type="compositionally biased region" description="Polar residues" evidence="5">
    <location>
        <begin position="574"/>
        <end position="602"/>
    </location>
</feature>
<dbReference type="InParanoid" id="E5AAJ5"/>
<dbReference type="InterPro" id="IPR029021">
    <property type="entry name" value="Prot-tyrosine_phosphatase-like"/>
</dbReference>
<dbReference type="GO" id="GO:0005634">
    <property type="term" value="C:nucleus"/>
    <property type="evidence" value="ECO:0007669"/>
    <property type="project" value="TreeGrafter"/>
</dbReference>
<proteinExistence type="inferred from homology"/>
<dbReference type="EC" id="3.1.3.48" evidence="2"/>
<protein>
    <recommendedName>
        <fullName evidence="2">protein-tyrosine-phosphatase</fullName>
        <ecNumber evidence="2">3.1.3.48</ecNumber>
    </recommendedName>
</protein>
<evidence type="ECO:0000259" key="6">
    <source>
        <dbReference type="PROSITE" id="PS50054"/>
    </source>
</evidence>
<dbReference type="GO" id="GO:0017017">
    <property type="term" value="F:MAP kinase tyrosine/serine/threonine phosphatase activity"/>
    <property type="evidence" value="ECO:0007669"/>
    <property type="project" value="TreeGrafter"/>
</dbReference>
<dbReference type="OMA" id="HQTFNGF"/>
<dbReference type="GO" id="GO:0008330">
    <property type="term" value="F:protein tyrosine/threonine phosphatase activity"/>
    <property type="evidence" value="ECO:0007669"/>
    <property type="project" value="TreeGrafter"/>
</dbReference>
<feature type="compositionally biased region" description="Polar residues" evidence="5">
    <location>
        <begin position="672"/>
        <end position="685"/>
    </location>
</feature>
<dbReference type="PROSITE" id="PS50054">
    <property type="entry name" value="TYR_PHOSPHATASE_DUAL"/>
    <property type="match status" value="1"/>
</dbReference>
<comment type="similarity">
    <text evidence="1">Belongs to the protein-tyrosine phosphatase family. Non-receptor class dual specificity subfamily.</text>
</comment>
<evidence type="ECO:0000313" key="8">
    <source>
        <dbReference type="EMBL" id="CBY00686.1"/>
    </source>
</evidence>
<dbReference type="Proteomes" id="UP000002668">
    <property type="component" value="Genome"/>
</dbReference>
<feature type="compositionally biased region" description="Polar residues" evidence="5">
    <location>
        <begin position="1448"/>
        <end position="1464"/>
    </location>
</feature>
<evidence type="ECO:0000256" key="2">
    <source>
        <dbReference type="ARBA" id="ARBA00013064"/>
    </source>
</evidence>
<dbReference type="SUPFAM" id="SSF52799">
    <property type="entry name" value="(Phosphotyrosine protein) phosphatases II"/>
    <property type="match status" value="1"/>
</dbReference>
<evidence type="ECO:0000256" key="3">
    <source>
        <dbReference type="ARBA" id="ARBA00022801"/>
    </source>
</evidence>
<feature type="region of interest" description="Disordered" evidence="5">
    <location>
        <begin position="1448"/>
        <end position="1470"/>
    </location>
</feature>
<dbReference type="eggNOG" id="KOG1716">
    <property type="taxonomic scope" value="Eukaryota"/>
</dbReference>
<evidence type="ECO:0000256" key="4">
    <source>
        <dbReference type="ARBA" id="ARBA00022912"/>
    </source>
</evidence>
<dbReference type="InterPro" id="IPR020422">
    <property type="entry name" value="TYR_PHOSPHATASE_DUAL_dom"/>
</dbReference>
<dbReference type="PROSITE" id="PS50056">
    <property type="entry name" value="TYR_PHOSPHATASE_2"/>
    <property type="match status" value="1"/>
</dbReference>
<keyword evidence="3" id="KW-0378">Hydrolase</keyword>
<dbReference type="PANTHER" id="PTHR10159:SF519">
    <property type="entry name" value="DUAL SPECIFICITY PROTEIN PHOSPHATASE MPK3"/>
    <property type="match status" value="1"/>
</dbReference>
<keyword evidence="4" id="KW-0904">Protein phosphatase</keyword>
<feature type="compositionally biased region" description="Basic and acidic residues" evidence="5">
    <location>
        <begin position="1598"/>
        <end position="1609"/>
    </location>
</feature>
<feature type="compositionally biased region" description="Polar residues" evidence="5">
    <location>
        <begin position="614"/>
        <end position="638"/>
    </location>
</feature>
<dbReference type="SMART" id="SM00195">
    <property type="entry name" value="DSPc"/>
    <property type="match status" value="1"/>
</dbReference>
<feature type="domain" description="Tyrosine-protein phosphatase" evidence="6">
    <location>
        <begin position="847"/>
        <end position="1049"/>
    </location>
</feature>
<evidence type="ECO:0000256" key="5">
    <source>
        <dbReference type="SAM" id="MobiDB-lite"/>
    </source>
</evidence>
<dbReference type="GO" id="GO:0033550">
    <property type="term" value="F:MAP kinase tyrosine phosphatase activity"/>
    <property type="evidence" value="ECO:0007669"/>
    <property type="project" value="TreeGrafter"/>
</dbReference>
<feature type="compositionally biased region" description="Polar residues" evidence="5">
    <location>
        <begin position="1499"/>
        <end position="1508"/>
    </location>
</feature>
<organism evidence="9">
    <name type="scientific">Leptosphaeria maculans (strain JN3 / isolate v23.1.3 / race Av1-4-5-6-7-8)</name>
    <name type="common">Blackleg fungus</name>
    <name type="synonym">Phoma lingam</name>
    <dbReference type="NCBI Taxonomy" id="985895"/>
    <lineage>
        <taxon>Eukaryota</taxon>
        <taxon>Fungi</taxon>
        <taxon>Dikarya</taxon>
        <taxon>Ascomycota</taxon>
        <taxon>Pezizomycotina</taxon>
        <taxon>Dothideomycetes</taxon>
        <taxon>Pleosporomycetidae</taxon>
        <taxon>Pleosporales</taxon>
        <taxon>Pleosporineae</taxon>
        <taxon>Leptosphaeriaceae</taxon>
        <taxon>Plenodomus</taxon>
        <taxon>Plenodomus lingam/Leptosphaeria maculans species complex</taxon>
    </lineage>
</organism>
<sequence length="1644" mass="178385">MYILRYLAYERFQSHGRRWNDQLLISNYVVPEIRLRSALGFFQCPQADRNHDATAIPRMLPAETTSKPFAYLDSAGGIEGDVDGCRALGIQQGVRNTSHEPSEETRRGTTETVKTAKLVVRVAIGRALTTRVSKHGLPEAKQGQDVADERVVTKMGGRRGVVVGRYMLQLCKAAGTMVLGNLWERTGVRARFGLQVGPPKAAPSDGNPRLVFSRPRSLDGLAARVAEHWVGTSYVLHGSTSKAWLDGRGASLTFRRIDRRKGRRATAKRPTAKCHLLQALTVTVTVTVTGSLVPSILGTAPANGQTTLTTNDDNNTKQQQQVVACHPSNSPASSPPFHPSAPFIFRAALHSGASRLPCPTVPSPSPSSIVSHAPVPLLYPPAIVGCVSTKTGSRTRAHVTRLSSSARRQSVSQSALHCTALHSTPLCCAVLHCSSLPAMDTTNGLAGCTATRSHTSYPTPPMHSTQLHTGRAAMSASPTTRLLYEADSPTLKRALSTPNSSFPSKKLEQAFPHCPNPPPTSPHARRWASHSGSRCPKLVTPTPPRQPNMVQTSARSPLPMPSFGSVFGAESRQSRLQGHTFANGSNLARPHTSGNPNTSAPFSTFHLHHDSRDSNSTASSDNSPTTTISTMDSSSVTDPSPGVSPESPLAKTNTPSSFVADFRSRRTEPASGDSSSTFFELQRPTTPAKKPRNLKNLGINTASSLSNLRGNAPASVAPKEKTSSAPPSPLFIKPPTPPKRRPSNLSLTISTPGSNEGKPVRLLIPSTPSFNRPALRHFQSSPSLPICSSANLKGPKGGMQLPPLRPITTKPSGLSEVPFEMEEEEDQEPNFDIPQSREEKPAAYPNGPICIYEAGVYLYFEPTAEQATTFDVIINVASEVKDPFLSSAPETQKDIDARRVDGPPAEDVDFATLAQRLKPASFSPESSSTSKTAPTMKVTPPRKVVLDGKTYTTPEYIHVPWEHNTDIVPDLYKLVKIMDDHLKQGRRVLIHCQCGVSRSASLIVAYGLYKDPQMSVQEAYDKAKKRSKWIGPNMNLIMQLQEFRNGLLRQNESRSYHNQGYGRRSAGLPSTRSTNGNVYSPFDRDSPSGSRTPQTAPLPPESDISMQRASTGNIMAISPGPLSAPTGIFAPGFRRSWDSSNTHFDLSSQSTPTTTPQVGPRDQPVPTLSIGNDLPTTFRRDDSATETTTSKQDTTSLPLSVPNFSRQLPLRLSDNQDEESTCGTSERLLAPMQSFATQSLKSPAVSTFSIPRMGFQDPSYETEVTSPIKTSFGEDAWPRGYDVEPQSDVPALKVRDMSTPLAPIRSTEINMAGLSSRAGIGDSFLTPHTPFRLGQPPPSPKPRFVARPDEAPEVASPIATHFPKDVFGSADDVMEDELKSPRATEFHMTPLKPRLSKDEDPFGLTSPTRMESACNPFELQSLAALKAVKAEDRRPSFQAILPPEHQTFNGFASIDGTTQANSPPFVSLHATPNIGLESATDHDSKSEEVKDHAPIAASTSSLLETPNLSQSQSHNSSSTSAKAIRTRFSSPNMRDQRKLQKLQTEIQSKLPKPNVAQHSMDDIDALTSPRAEEFTRNPFHIELSPANDESSPVSSNETIKDGRNGHDWSDPPLRQWTPEKAAVDPRSPVQTGNSPIVRNIWDVL</sequence>
<evidence type="ECO:0000313" key="9">
    <source>
        <dbReference type="Proteomes" id="UP000002668"/>
    </source>
</evidence>
<dbReference type="PROSITE" id="PS00383">
    <property type="entry name" value="TYR_PHOSPHATASE_1"/>
    <property type="match status" value="1"/>
</dbReference>
<feature type="domain" description="Tyrosine specific protein phosphatases" evidence="7">
    <location>
        <begin position="969"/>
        <end position="1026"/>
    </location>
</feature>
<keyword evidence="9" id="KW-1185">Reference proteome</keyword>
<dbReference type="GO" id="GO:0043409">
    <property type="term" value="P:negative regulation of MAPK cascade"/>
    <property type="evidence" value="ECO:0007669"/>
    <property type="project" value="TreeGrafter"/>
</dbReference>